<dbReference type="GO" id="GO:0016779">
    <property type="term" value="F:nucleotidyltransferase activity"/>
    <property type="evidence" value="ECO:0007669"/>
    <property type="project" value="UniProtKB-KW"/>
</dbReference>
<dbReference type="Pfam" id="PF13521">
    <property type="entry name" value="AAA_28"/>
    <property type="match status" value="1"/>
</dbReference>
<evidence type="ECO:0000313" key="3">
    <source>
        <dbReference type="EMBL" id="SHJ46634.1"/>
    </source>
</evidence>
<reference evidence="3 4" key="1">
    <citation type="submission" date="2016-11" db="EMBL/GenBank/DDBJ databases">
        <authorList>
            <person name="Jaros S."/>
            <person name="Januszkiewicz K."/>
            <person name="Wedrychowicz H."/>
        </authorList>
    </citation>
    <scope>NUCLEOTIDE SEQUENCE [LARGE SCALE GENOMIC DNA]</scope>
    <source>
        <strain evidence="3 4">CGMCC 1.8863</strain>
    </source>
</reference>
<dbReference type="SUPFAM" id="SSF52540">
    <property type="entry name" value="P-loop containing nucleoside triphosphate hydrolases"/>
    <property type="match status" value="1"/>
</dbReference>
<name>A0A1M6JIW2_9FLAO</name>
<evidence type="ECO:0000259" key="1">
    <source>
        <dbReference type="Pfam" id="PF13521"/>
    </source>
</evidence>
<keyword evidence="4" id="KW-1185">Reference proteome</keyword>
<dbReference type="PANTHER" id="PTHR37512:SF1">
    <property type="entry name" value="NADR_TTD14 AAA DOMAIN-CONTAINING PROTEIN"/>
    <property type="match status" value="1"/>
</dbReference>
<dbReference type="InterPro" id="IPR027417">
    <property type="entry name" value="P-loop_NTPase"/>
</dbReference>
<feature type="domain" description="DUF4301" evidence="2">
    <location>
        <begin position="192"/>
        <end position="697"/>
    </location>
</feature>
<dbReference type="OrthoDB" id="5572060at2"/>
<dbReference type="Gene3D" id="3.40.50.300">
    <property type="entry name" value="P-loop containing nucleotide triphosphate hydrolases"/>
    <property type="match status" value="1"/>
</dbReference>
<dbReference type="Proteomes" id="UP000184231">
    <property type="component" value="Unassembled WGS sequence"/>
</dbReference>
<dbReference type="InterPro" id="IPR025393">
    <property type="entry name" value="DUF4301"/>
</dbReference>
<dbReference type="RefSeq" id="WP_072765145.1">
    <property type="nucleotide sequence ID" value="NZ_FQYX01000022.1"/>
</dbReference>
<keyword evidence="3" id="KW-0808">Transferase</keyword>
<dbReference type="STRING" id="558155.SAMN04487911_12219"/>
<dbReference type="EMBL" id="FQYX01000022">
    <property type="protein sequence ID" value="SHJ46634.1"/>
    <property type="molecule type" value="Genomic_DNA"/>
</dbReference>
<sequence length="699" mass="79773">MEKRYQQDPTDLIKVVLFGPESTGKTTLSRQLAKYYNSVWVPEYAREYLQNKWNDERKACEPKDLLPIAEGQMRLENSLAKKASDVLICDTDLLETKVYSEAYYLGYCDPVLEKHALENTYDIYFLTDIDIPWEKDDLRDKPNDREQMFLLFKETLEKHSRNFIILSGDKKTRLAKAVSHINQLLSSMKFSKDDQLQLKNKGISENKVLDQIATFKEGIPFVKLEKAAVVGDGISKFSPSEEENYLHQFELAIENLSLLKFVPASGAASRMFKAMFNFLDAYDPKNETFDAYLLRTNDKDAKRFFEGYEKFGLYTLIQDRIAGKAATPDEEKHLFVKEMLLSEGLNFGFYPKGLLPFHKYADHTETPFEEHLKEADAYAKANNTAKLHFTISEQHAEMFKEEFKTAGERVSADTGTTFSVSYSFQKPSTDTIAVNMDNSPFRNSDGSLLFRPAGHGALIENLNEQDADIIFIKNIDNVVVPRFLKEVEKSKKILAGFLMELQSKAFKYAETLDKGQLSEDTLSKIKAFLEKELNVRFPDTYNELAPAAQTQLLKEKINKPIRVCGMVKNEGEPGGGPFWIKDQQDQISLQIIESAQVDANNPQQLDIMKNATHFNPVDLVCGVRNYKGEKYNLLDFVDSKQGFITQKTQEGKELQAMELPGLWNGAMAFWNTIFVEVPLITFNPVKTVNDLLKPAHQVQ</sequence>
<dbReference type="InterPro" id="IPR029044">
    <property type="entry name" value="Nucleotide-diphossugar_trans"/>
</dbReference>
<dbReference type="AlphaFoldDB" id="A0A1M6JIW2"/>
<dbReference type="SUPFAM" id="SSF53448">
    <property type="entry name" value="Nucleotide-diphospho-sugar transferases"/>
    <property type="match status" value="1"/>
</dbReference>
<evidence type="ECO:0000259" key="2">
    <source>
        <dbReference type="Pfam" id="PF14134"/>
    </source>
</evidence>
<dbReference type="PANTHER" id="PTHR37512">
    <property type="entry name" value="TRIFUNCTIONAL NAD BIOSYNTHESIS/REGULATOR PROTEIN NADR"/>
    <property type="match status" value="1"/>
</dbReference>
<organism evidence="3 4">
    <name type="scientific">Arenibacter nanhaiticus</name>
    <dbReference type="NCBI Taxonomy" id="558155"/>
    <lineage>
        <taxon>Bacteria</taxon>
        <taxon>Pseudomonadati</taxon>
        <taxon>Bacteroidota</taxon>
        <taxon>Flavobacteriia</taxon>
        <taxon>Flavobacteriales</taxon>
        <taxon>Flavobacteriaceae</taxon>
        <taxon>Arenibacter</taxon>
    </lineage>
</organism>
<keyword evidence="3" id="KW-0548">Nucleotidyltransferase</keyword>
<proteinExistence type="predicted"/>
<feature type="domain" description="NadR/Ttd14 AAA" evidence="1">
    <location>
        <begin position="14"/>
        <end position="173"/>
    </location>
</feature>
<dbReference type="InterPro" id="IPR052735">
    <property type="entry name" value="NAD_biosynth-regulator"/>
</dbReference>
<accession>A0A1M6JIW2</accession>
<dbReference type="InterPro" id="IPR038727">
    <property type="entry name" value="NadR/Ttd14_AAA_dom"/>
</dbReference>
<protein>
    <submittedName>
        <fullName evidence="3">Nicotinamide-nucleotide adenylyltransferase, NadR type</fullName>
    </submittedName>
</protein>
<gene>
    <name evidence="3" type="ORF">SAMN04487911_12219</name>
</gene>
<dbReference type="Pfam" id="PF14134">
    <property type="entry name" value="DUF4301"/>
    <property type="match status" value="1"/>
</dbReference>
<evidence type="ECO:0000313" key="4">
    <source>
        <dbReference type="Proteomes" id="UP000184231"/>
    </source>
</evidence>